<dbReference type="InterPro" id="IPR046372">
    <property type="entry name" value="PARG_cat_C"/>
</dbReference>
<feature type="active site" evidence="4">
    <location>
        <position position="354"/>
    </location>
</feature>
<keyword evidence="3" id="KW-0378">Hydrolase</keyword>
<dbReference type="Pfam" id="PF20811">
    <property type="entry name" value="PARG_cat_N"/>
    <property type="match status" value="1"/>
</dbReference>
<keyword evidence="9" id="KW-1185">Reference proteome</keyword>
<evidence type="ECO:0000256" key="5">
    <source>
        <dbReference type="PIRSR" id="PIRSR607724-2"/>
    </source>
</evidence>
<feature type="domain" description="PARG catalytic Macro" evidence="6">
    <location>
        <begin position="308"/>
        <end position="510"/>
    </location>
</feature>
<dbReference type="AlphaFoldDB" id="A0A813V5E4"/>
<dbReference type="GO" id="GO:0005634">
    <property type="term" value="C:nucleus"/>
    <property type="evidence" value="ECO:0007669"/>
    <property type="project" value="TreeGrafter"/>
</dbReference>
<feature type="active site" evidence="4">
    <location>
        <position position="355"/>
    </location>
</feature>
<dbReference type="PANTHER" id="PTHR12837:SF15">
    <property type="entry name" value="POLY(ADP-RIBOSE) GLYCOHYDROLASE"/>
    <property type="match status" value="1"/>
</dbReference>
<feature type="binding site" evidence="5">
    <location>
        <position position="353"/>
    </location>
    <ligand>
        <name>substrate</name>
    </ligand>
</feature>
<dbReference type="Proteomes" id="UP000663879">
    <property type="component" value="Unassembled WGS sequence"/>
</dbReference>
<dbReference type="PANTHER" id="PTHR12837">
    <property type="entry name" value="POLY ADP-RIBOSE GLYCOHYDROLASE"/>
    <property type="match status" value="1"/>
</dbReference>
<dbReference type="GO" id="GO:0004649">
    <property type="term" value="F:poly(ADP-ribose) glycohydrolase activity"/>
    <property type="evidence" value="ECO:0007669"/>
    <property type="project" value="UniProtKB-EC"/>
</dbReference>
<proteinExistence type="inferred from homology"/>
<evidence type="ECO:0000313" key="8">
    <source>
        <dbReference type="EMBL" id="CAF0836933.1"/>
    </source>
</evidence>
<evidence type="ECO:0000256" key="1">
    <source>
        <dbReference type="ARBA" id="ARBA00009545"/>
    </source>
</evidence>
<evidence type="ECO:0000313" key="9">
    <source>
        <dbReference type="Proteomes" id="UP000663879"/>
    </source>
</evidence>
<dbReference type="OrthoDB" id="1937899at2759"/>
<feature type="binding site" evidence="5">
    <location>
        <position position="339"/>
    </location>
    <ligand>
        <name>substrate</name>
    </ligand>
</feature>
<evidence type="ECO:0000259" key="7">
    <source>
        <dbReference type="Pfam" id="PF20811"/>
    </source>
</evidence>
<name>A0A813V5E4_9BILA</name>
<sequence>MSNPSKKPRIESSEDKIITDDIHSVAFDTSYENKSKNTKNENFRLDIDAILKADFFLNAENNYFPLIEVAKSKSHTILFGQDSDDEKIDEDQWNDDFVKLPCSKSNKDNENNPKWTNINQTLANLNDRVKQFADSIFLEKAIEKCSSNKNLKLKNLKYLFNKAYSKTESEDIIKNLIPKMIDLALDLPNKIKSSIPILKQGKCIESKIFVSFIFLGNTHSISLTEEQCAIILANAFFCTFPERSYDSNPEDMPFINFESLYTGSNKSKIEKLKCILNYFKRITERASTSKRIITFTRICHETQNTNIFKESNKKVRKAIILLDGKIEDCKGALQLDFANEYIGGGVLNHGCVQEEIRFVLCPELIVSLLFMERMQDNECIYIRGCERFNDYSGYASSFEWKGDFFDTTERDKDNRILTDVLAIDALCFRNSKDQFNKKKIDREIQKCLAGFSAYLKNDKEKDVVKIPCIATGNWGCGAFNGNIELKFLIQLIAATEAGRDLVYFTFNDIDVFSKLNLIMDLLGKNSLTIGQVYTILLEYCDEIDNLSRTQIEEFSLIEFFKLKYSDMN</sequence>
<dbReference type="GO" id="GO:0006282">
    <property type="term" value="P:regulation of DNA repair"/>
    <property type="evidence" value="ECO:0007669"/>
    <property type="project" value="InterPro"/>
</dbReference>
<dbReference type="GO" id="GO:0005975">
    <property type="term" value="P:carbohydrate metabolic process"/>
    <property type="evidence" value="ECO:0007669"/>
    <property type="project" value="InterPro"/>
</dbReference>
<reference evidence="8" key="1">
    <citation type="submission" date="2021-02" db="EMBL/GenBank/DDBJ databases">
        <authorList>
            <person name="Nowell W R."/>
        </authorList>
    </citation>
    <scope>NUCLEOTIDE SEQUENCE</scope>
    <source>
        <strain evidence="8">Ploen Becks lab</strain>
    </source>
</reference>
<evidence type="ECO:0000256" key="4">
    <source>
        <dbReference type="PIRSR" id="PIRSR607724-1"/>
    </source>
</evidence>
<evidence type="ECO:0000259" key="6">
    <source>
        <dbReference type="Pfam" id="PF05028"/>
    </source>
</evidence>
<dbReference type="GO" id="GO:0005737">
    <property type="term" value="C:cytoplasm"/>
    <property type="evidence" value="ECO:0007669"/>
    <property type="project" value="TreeGrafter"/>
</dbReference>
<comment type="caution">
    <text evidence="8">The sequence shown here is derived from an EMBL/GenBank/DDBJ whole genome shotgun (WGS) entry which is preliminary data.</text>
</comment>
<dbReference type="EMBL" id="CAJNOC010001121">
    <property type="protein sequence ID" value="CAF0836933.1"/>
    <property type="molecule type" value="Genomic_DNA"/>
</dbReference>
<dbReference type="GO" id="GO:0009225">
    <property type="term" value="P:nucleotide-sugar metabolic process"/>
    <property type="evidence" value="ECO:0007669"/>
    <property type="project" value="TreeGrafter"/>
</dbReference>
<accession>A0A813V5E4</accession>
<gene>
    <name evidence="8" type="ORF">OXX778_LOCUS8247</name>
</gene>
<dbReference type="EC" id="3.2.1.143" evidence="2"/>
<comment type="similarity">
    <text evidence="1">Belongs to the poly(ADP-ribose) glycohydrolase family.</text>
</comment>
<protein>
    <recommendedName>
        <fullName evidence="2">poly(ADP-ribose) glycohydrolase</fullName>
        <ecNumber evidence="2">3.2.1.143</ecNumber>
    </recommendedName>
</protein>
<feature type="active site" evidence="4">
    <location>
        <position position="336"/>
    </location>
</feature>
<evidence type="ECO:0000256" key="2">
    <source>
        <dbReference type="ARBA" id="ARBA00012255"/>
    </source>
</evidence>
<dbReference type="InterPro" id="IPR048362">
    <property type="entry name" value="PARG_helical"/>
</dbReference>
<feature type="domain" description="PARG helical" evidence="7">
    <location>
        <begin position="165"/>
        <end position="297"/>
    </location>
</feature>
<dbReference type="GO" id="GO:1990966">
    <property type="term" value="P:ATP generation from poly-ADP-D-ribose"/>
    <property type="evidence" value="ECO:0007669"/>
    <property type="project" value="TreeGrafter"/>
</dbReference>
<dbReference type="InterPro" id="IPR007724">
    <property type="entry name" value="Poly_GlycHdrlase"/>
</dbReference>
<evidence type="ECO:0000256" key="3">
    <source>
        <dbReference type="ARBA" id="ARBA00022801"/>
    </source>
</evidence>
<organism evidence="8 9">
    <name type="scientific">Brachionus calyciflorus</name>
    <dbReference type="NCBI Taxonomy" id="104777"/>
    <lineage>
        <taxon>Eukaryota</taxon>
        <taxon>Metazoa</taxon>
        <taxon>Spiralia</taxon>
        <taxon>Gnathifera</taxon>
        <taxon>Rotifera</taxon>
        <taxon>Eurotatoria</taxon>
        <taxon>Monogononta</taxon>
        <taxon>Pseudotrocha</taxon>
        <taxon>Ploima</taxon>
        <taxon>Brachionidae</taxon>
        <taxon>Brachionus</taxon>
    </lineage>
</organism>
<dbReference type="Pfam" id="PF05028">
    <property type="entry name" value="PARG_cat_C"/>
    <property type="match status" value="1"/>
</dbReference>
<feature type="binding site" evidence="5">
    <location>
        <position position="394"/>
    </location>
    <ligand>
        <name>substrate</name>
    </ligand>
</feature>